<dbReference type="InterPro" id="IPR025863">
    <property type="entry name" value="Choline_sulf_C_dom"/>
</dbReference>
<dbReference type="Gene3D" id="3.40.720.10">
    <property type="entry name" value="Alkaline Phosphatase, subunit A"/>
    <property type="match status" value="1"/>
</dbReference>
<name>A0ABU9GKQ4_COBMA</name>
<dbReference type="PROSITE" id="PS00149">
    <property type="entry name" value="SULFATASE_2"/>
    <property type="match status" value="1"/>
</dbReference>
<dbReference type="EC" id="3.1.6.6" evidence="6"/>
<dbReference type="Pfam" id="PF00884">
    <property type="entry name" value="Sulfatase"/>
    <property type="match status" value="1"/>
</dbReference>
<keyword evidence="3 6" id="KW-0378">Hydrolase</keyword>
<evidence type="ECO:0000256" key="3">
    <source>
        <dbReference type="ARBA" id="ARBA00022801"/>
    </source>
</evidence>
<dbReference type="InterPro" id="IPR017785">
    <property type="entry name" value="Choline-sulfatase"/>
</dbReference>
<accession>A0ABU9GKQ4</accession>
<evidence type="ECO:0000259" key="4">
    <source>
        <dbReference type="Pfam" id="PF00884"/>
    </source>
</evidence>
<feature type="domain" description="Sulfatase N-terminal" evidence="4">
    <location>
        <begin position="5"/>
        <end position="350"/>
    </location>
</feature>
<comment type="similarity">
    <text evidence="1">Belongs to the sulfatase family.</text>
</comment>
<keyword evidence="2" id="KW-0479">Metal-binding</keyword>
<evidence type="ECO:0000256" key="1">
    <source>
        <dbReference type="ARBA" id="ARBA00008779"/>
    </source>
</evidence>
<dbReference type="EMBL" id="JBAKAP010000033">
    <property type="protein sequence ID" value="MEL0618650.1"/>
    <property type="molecule type" value="Genomic_DNA"/>
</dbReference>
<proteinExistence type="inferred from homology"/>
<evidence type="ECO:0000313" key="6">
    <source>
        <dbReference type="EMBL" id="MEL0618650.1"/>
    </source>
</evidence>
<gene>
    <name evidence="6" type="primary">betC</name>
    <name evidence="6" type="ORF">V6243_17625</name>
</gene>
<dbReference type="Proteomes" id="UP001378242">
    <property type="component" value="Unassembled WGS sequence"/>
</dbReference>
<protein>
    <submittedName>
        <fullName evidence="6">Choline-sulfatase</fullName>
        <ecNumber evidence="6">3.1.6.6</ecNumber>
    </submittedName>
</protein>
<sequence>MSDKPNIILLMADQVSALALPSYGNDRVKAPNIKLLGESSFVFDKAYCNYPLCAPSRYALLTGKLCSNIGAYDNASEFKSSTPTFVHSLRKQGYQSTLIGKMHFIGSDQLHGYEERLTTEIYPSDFSWVPDWEGQGEKLAFQDMTNVVSAAPSSRTLQLDYDEQVGFKAEQKIYDLARSEENRPFFLTVSFTHPHDPYSPPKKYWDLYSAEDIEAPKVPFISYEERDPHSQDLYTHYGMHKRRPTEQETMNARLGYYASISYIDEKIGRIVEILKETGQWDNSIIIFTSDHGDMMGERGMWYKKTFYEWSLRVPLMIRMPIDIYPDLVDPCHISQPVSHIDIFPTVQEMIGSDISETQLLDLDGVSLTPYFYGKEPDQLPFPRAEYLAEGTTYPQVSLIHDGYKLITTGKSSYCLFDLNNDPDEIVDLSNNNEYKAVFDDLMILLARQWDLDALRIDIVKSQKYRNFVSEALNAGKASPWDFTPIEDASKQFVRSGKWCANAEVKAHLPYRGDTTSLDSDTMVGEL</sequence>
<organism evidence="6 7">
    <name type="scientific">Cobetia marina</name>
    <name type="common">Deleya marina</name>
    <dbReference type="NCBI Taxonomy" id="28258"/>
    <lineage>
        <taxon>Bacteria</taxon>
        <taxon>Pseudomonadati</taxon>
        <taxon>Pseudomonadota</taxon>
        <taxon>Gammaproteobacteria</taxon>
        <taxon>Oceanospirillales</taxon>
        <taxon>Halomonadaceae</taxon>
        <taxon>Cobetia</taxon>
    </lineage>
</organism>
<dbReference type="InterPro" id="IPR017850">
    <property type="entry name" value="Alkaline_phosphatase_core_sf"/>
</dbReference>
<evidence type="ECO:0000313" key="7">
    <source>
        <dbReference type="Proteomes" id="UP001378242"/>
    </source>
</evidence>
<dbReference type="PANTHER" id="PTHR45953">
    <property type="entry name" value="IDURONATE 2-SULFATASE"/>
    <property type="match status" value="1"/>
</dbReference>
<evidence type="ECO:0000256" key="2">
    <source>
        <dbReference type="ARBA" id="ARBA00022723"/>
    </source>
</evidence>
<dbReference type="PROSITE" id="PS00523">
    <property type="entry name" value="SULFATASE_1"/>
    <property type="match status" value="1"/>
</dbReference>
<dbReference type="InterPro" id="IPR000917">
    <property type="entry name" value="Sulfatase_N"/>
</dbReference>
<dbReference type="NCBIfam" id="TIGR03417">
    <property type="entry name" value="chol_sulfatase"/>
    <property type="match status" value="1"/>
</dbReference>
<dbReference type="Pfam" id="PF12411">
    <property type="entry name" value="Choline_sulf_C"/>
    <property type="match status" value="1"/>
</dbReference>
<comment type="caution">
    <text evidence="6">The sequence shown here is derived from an EMBL/GenBank/DDBJ whole genome shotgun (WGS) entry which is preliminary data.</text>
</comment>
<dbReference type="RefSeq" id="WP_341542952.1">
    <property type="nucleotide sequence ID" value="NZ_JBAKAP010000033.1"/>
</dbReference>
<dbReference type="InterPro" id="IPR024607">
    <property type="entry name" value="Sulfatase_CS"/>
</dbReference>
<dbReference type="SUPFAM" id="SSF53649">
    <property type="entry name" value="Alkaline phosphatase-like"/>
    <property type="match status" value="1"/>
</dbReference>
<evidence type="ECO:0000259" key="5">
    <source>
        <dbReference type="Pfam" id="PF12411"/>
    </source>
</evidence>
<dbReference type="GO" id="GO:0047753">
    <property type="term" value="F:choline-sulfatase activity"/>
    <property type="evidence" value="ECO:0007669"/>
    <property type="project" value="UniProtKB-EC"/>
</dbReference>
<keyword evidence="7" id="KW-1185">Reference proteome</keyword>
<reference evidence="6 7" key="1">
    <citation type="submission" date="2024-02" db="EMBL/GenBank/DDBJ databases">
        <title>Bacteria isolated from the canopy kelp, Nereocystis luetkeana.</title>
        <authorList>
            <person name="Pfister C.A."/>
            <person name="Younker I.T."/>
            <person name="Light S.H."/>
        </authorList>
    </citation>
    <scope>NUCLEOTIDE SEQUENCE [LARGE SCALE GENOMIC DNA]</scope>
    <source>
        <strain evidence="6 7">TI.5.07</strain>
    </source>
</reference>
<dbReference type="PANTHER" id="PTHR45953:SF1">
    <property type="entry name" value="IDURONATE 2-SULFATASE"/>
    <property type="match status" value="1"/>
</dbReference>
<feature type="domain" description="Choline sulfatase enzyme C-terminal" evidence="5">
    <location>
        <begin position="457"/>
        <end position="496"/>
    </location>
</feature>